<evidence type="ECO:0000256" key="11">
    <source>
        <dbReference type="PROSITE-ProRule" id="PRU01360"/>
    </source>
</evidence>
<keyword evidence="7" id="KW-0406">Ion transport</keyword>
<evidence type="ECO:0000259" key="14">
    <source>
        <dbReference type="Pfam" id="PF00593"/>
    </source>
</evidence>
<evidence type="ECO:0000256" key="3">
    <source>
        <dbReference type="ARBA" id="ARBA00022452"/>
    </source>
</evidence>
<comment type="similarity">
    <text evidence="11 12">Belongs to the TonB-dependent receptor family.</text>
</comment>
<evidence type="ECO:0000256" key="13">
    <source>
        <dbReference type="SAM" id="SignalP"/>
    </source>
</evidence>
<evidence type="ECO:0000256" key="4">
    <source>
        <dbReference type="ARBA" id="ARBA00022496"/>
    </source>
</evidence>
<evidence type="ECO:0000256" key="7">
    <source>
        <dbReference type="ARBA" id="ARBA00023065"/>
    </source>
</evidence>
<keyword evidence="3 11" id="KW-1134">Transmembrane beta strand</keyword>
<dbReference type="InterPro" id="IPR000531">
    <property type="entry name" value="Beta-barrel_TonB"/>
</dbReference>
<dbReference type="SUPFAM" id="SSF56935">
    <property type="entry name" value="Porins"/>
    <property type="match status" value="1"/>
</dbReference>
<evidence type="ECO:0000256" key="1">
    <source>
        <dbReference type="ARBA" id="ARBA00004571"/>
    </source>
</evidence>
<dbReference type="Proteomes" id="UP000267187">
    <property type="component" value="Unassembled WGS sequence"/>
</dbReference>
<keyword evidence="6" id="KW-0408">Iron</keyword>
<feature type="chain" id="PRO_5018297094" evidence="13">
    <location>
        <begin position="30"/>
        <end position="813"/>
    </location>
</feature>
<evidence type="ECO:0000256" key="6">
    <source>
        <dbReference type="ARBA" id="ARBA00023004"/>
    </source>
</evidence>
<reference evidence="16 17" key="1">
    <citation type="submission" date="2018-10" db="EMBL/GenBank/DDBJ databases">
        <title>Genomic Encyclopedia of Type Strains, Phase IV (KMG-IV): sequencing the most valuable type-strain genomes for metagenomic binning, comparative biology and taxonomic classification.</title>
        <authorList>
            <person name="Goeker M."/>
        </authorList>
    </citation>
    <scope>NUCLEOTIDE SEQUENCE [LARGE SCALE GENOMIC DNA]</scope>
    <source>
        <strain evidence="16 17">DSM 25080</strain>
    </source>
</reference>
<keyword evidence="5 11" id="KW-0812">Transmembrane</keyword>
<keyword evidence="9 11" id="KW-0472">Membrane</keyword>
<dbReference type="PANTHER" id="PTHR32552:SF81">
    <property type="entry name" value="TONB-DEPENDENT OUTER MEMBRANE RECEPTOR"/>
    <property type="match status" value="1"/>
</dbReference>
<evidence type="ECO:0000256" key="2">
    <source>
        <dbReference type="ARBA" id="ARBA00022448"/>
    </source>
</evidence>
<evidence type="ECO:0000256" key="12">
    <source>
        <dbReference type="RuleBase" id="RU003357"/>
    </source>
</evidence>
<keyword evidence="8 12" id="KW-0798">TonB box</keyword>
<evidence type="ECO:0000313" key="16">
    <source>
        <dbReference type="EMBL" id="RMA82536.1"/>
    </source>
</evidence>
<dbReference type="AlphaFoldDB" id="A0A3M0ADC7"/>
<dbReference type="PROSITE" id="PS52016">
    <property type="entry name" value="TONB_DEPENDENT_REC_3"/>
    <property type="match status" value="1"/>
</dbReference>
<proteinExistence type="inferred from homology"/>
<accession>A0A3M0ADC7</accession>
<organism evidence="16 17">
    <name type="scientific">Umboniibacter marinipuniceus</name>
    <dbReference type="NCBI Taxonomy" id="569599"/>
    <lineage>
        <taxon>Bacteria</taxon>
        <taxon>Pseudomonadati</taxon>
        <taxon>Pseudomonadota</taxon>
        <taxon>Gammaproteobacteria</taxon>
        <taxon>Cellvibrionales</taxon>
        <taxon>Cellvibrionaceae</taxon>
        <taxon>Umboniibacter</taxon>
    </lineage>
</organism>
<keyword evidence="4" id="KW-0410">Iron transport</keyword>
<protein>
    <submittedName>
        <fullName evidence="16">Iron complex outermembrane receptor protein</fullName>
    </submittedName>
</protein>
<evidence type="ECO:0000256" key="5">
    <source>
        <dbReference type="ARBA" id="ARBA00022692"/>
    </source>
</evidence>
<evidence type="ECO:0000313" key="17">
    <source>
        <dbReference type="Proteomes" id="UP000267187"/>
    </source>
</evidence>
<dbReference type="GO" id="GO:0006826">
    <property type="term" value="P:iron ion transport"/>
    <property type="evidence" value="ECO:0007669"/>
    <property type="project" value="UniProtKB-KW"/>
</dbReference>
<gene>
    <name evidence="16" type="ORF">DFR27_0486</name>
</gene>
<evidence type="ECO:0000256" key="10">
    <source>
        <dbReference type="ARBA" id="ARBA00023237"/>
    </source>
</evidence>
<sequence>MDKSNSYTQFSRAILASAIGAALTSTAIAQETESSARNIMMEEVVITAQKREAALTDTPIAVTALGAEQMQGLGINTPQDVAAFTPSMSYQEEAGGGEGNRIYLRGIGRETNSLGTEPGVGIYNNGFYTTESSVLASAPDRVERIEVLRGPQGTLYGRNTTGGAINVIAKRPGDEFEAAVRLEAGSYNKQKASFTASGPMTDDFGFLVHYSKNTQDSYYTNVSGADPIGADEEYYEAQLQWNISDSIDWNVRYFGGSVENETLSMQLQGDYRNLANDPAAPHRLGALIVNPELFAPLSNNPSKNDPFTISTDFQGKVAIDDQNAYQSTLTMDFEGVTVKLLNGYQEFSWYSEKDEDGTASLISSVEKIGQNDKTQQHEIQFISNGEGSVEWATGLFYFNSENSQPYALADANNPYLVNAVNPATGYMPIGNPDGNFYYQNGEIETTSIAAYGQLDWHATDALTLTAGLRYSKDEKVASEQQQVIYDSGLCHGFADALIPSFVFGGNPYADPCANGAISPAIPNRIGLLVGGGAAEHDAEWDAINWRFNAAYDLSDSAMVYGSVSTGYKPGGFRLGGLQDNPATPENETIVDNEELTAFEVGYKARWGESFDISAAAFYYDYTDMQVELYQLNPATGIVEDKLTNASDASIMGLELETTWAATDNLTLLANYSYLESEVGDELFIDVKTNTQRNVGGNELNRTPNNKATIAGFYVQPLSAGDLVLSANYAYTGSQYVSIFNDASEQVDSYSTVSARVAWQPASDAYEVSLFGANLTDTVSFANGWAVSGADDGVRSYGRSIAPRTYGLELAIFF</sequence>
<evidence type="ECO:0000259" key="15">
    <source>
        <dbReference type="Pfam" id="PF07715"/>
    </source>
</evidence>
<dbReference type="Pfam" id="PF00593">
    <property type="entry name" value="TonB_dep_Rec_b-barrel"/>
    <property type="match status" value="1"/>
</dbReference>
<dbReference type="InterPro" id="IPR036942">
    <property type="entry name" value="Beta-barrel_TonB_sf"/>
</dbReference>
<keyword evidence="16" id="KW-0675">Receptor</keyword>
<keyword evidence="13" id="KW-0732">Signal</keyword>
<dbReference type="EMBL" id="REFJ01000001">
    <property type="protein sequence ID" value="RMA82536.1"/>
    <property type="molecule type" value="Genomic_DNA"/>
</dbReference>
<keyword evidence="10 11" id="KW-0998">Cell outer membrane</keyword>
<dbReference type="RefSeq" id="WP_121875861.1">
    <property type="nucleotide sequence ID" value="NZ_REFJ01000001.1"/>
</dbReference>
<keyword evidence="2 11" id="KW-0813">Transport</keyword>
<dbReference type="Pfam" id="PF07715">
    <property type="entry name" value="Plug"/>
    <property type="match status" value="1"/>
</dbReference>
<comment type="subcellular location">
    <subcellularLocation>
        <location evidence="1 11">Cell outer membrane</location>
        <topology evidence="1 11">Multi-pass membrane protein</topology>
    </subcellularLocation>
</comment>
<evidence type="ECO:0000256" key="9">
    <source>
        <dbReference type="ARBA" id="ARBA00023136"/>
    </source>
</evidence>
<dbReference type="OrthoDB" id="7051185at2"/>
<dbReference type="Gene3D" id="2.40.170.20">
    <property type="entry name" value="TonB-dependent receptor, beta-barrel domain"/>
    <property type="match status" value="1"/>
</dbReference>
<feature type="domain" description="TonB-dependent receptor plug" evidence="15">
    <location>
        <begin position="56"/>
        <end position="164"/>
    </location>
</feature>
<dbReference type="GO" id="GO:0009279">
    <property type="term" value="C:cell outer membrane"/>
    <property type="evidence" value="ECO:0007669"/>
    <property type="project" value="UniProtKB-SubCell"/>
</dbReference>
<dbReference type="InterPro" id="IPR012910">
    <property type="entry name" value="Plug_dom"/>
</dbReference>
<comment type="caution">
    <text evidence="16">The sequence shown here is derived from an EMBL/GenBank/DDBJ whole genome shotgun (WGS) entry which is preliminary data.</text>
</comment>
<feature type="signal peptide" evidence="13">
    <location>
        <begin position="1"/>
        <end position="29"/>
    </location>
</feature>
<feature type="domain" description="TonB-dependent receptor-like beta-barrel" evidence="14">
    <location>
        <begin position="305"/>
        <end position="774"/>
    </location>
</feature>
<evidence type="ECO:0000256" key="8">
    <source>
        <dbReference type="ARBA" id="ARBA00023077"/>
    </source>
</evidence>
<dbReference type="InterPro" id="IPR039426">
    <property type="entry name" value="TonB-dep_rcpt-like"/>
</dbReference>
<name>A0A3M0ADC7_9GAMM</name>
<dbReference type="PANTHER" id="PTHR32552">
    <property type="entry name" value="FERRICHROME IRON RECEPTOR-RELATED"/>
    <property type="match status" value="1"/>
</dbReference>
<keyword evidence="17" id="KW-1185">Reference proteome</keyword>